<dbReference type="EMBL" id="JACGWO010000005">
    <property type="protein sequence ID" value="KAK4427864.1"/>
    <property type="molecule type" value="Genomic_DNA"/>
</dbReference>
<dbReference type="Pfam" id="PF00249">
    <property type="entry name" value="Myb_DNA-binding"/>
    <property type="match status" value="2"/>
</dbReference>
<dbReference type="PANTHER" id="PTHR47997:SF28">
    <property type="entry name" value="TRANSCRIPTION FACTOR MYB15-LIKE"/>
    <property type="match status" value="1"/>
</dbReference>
<dbReference type="Proteomes" id="UP001293254">
    <property type="component" value="Unassembled WGS sequence"/>
</dbReference>
<feature type="domain" description="Myb-like" evidence="8">
    <location>
        <begin position="9"/>
        <end position="61"/>
    </location>
</feature>
<reference evidence="10" key="1">
    <citation type="submission" date="2020-06" db="EMBL/GenBank/DDBJ databases">
        <authorList>
            <person name="Li T."/>
            <person name="Hu X."/>
            <person name="Zhang T."/>
            <person name="Song X."/>
            <person name="Zhang H."/>
            <person name="Dai N."/>
            <person name="Sheng W."/>
            <person name="Hou X."/>
            <person name="Wei L."/>
        </authorList>
    </citation>
    <scope>NUCLEOTIDE SEQUENCE</scope>
    <source>
        <strain evidence="10">3651</strain>
        <tissue evidence="10">Leaf</tissue>
    </source>
</reference>
<dbReference type="InterPro" id="IPR009057">
    <property type="entry name" value="Homeodomain-like_sf"/>
</dbReference>
<dbReference type="CDD" id="cd00167">
    <property type="entry name" value="SANT"/>
    <property type="match status" value="2"/>
</dbReference>
<dbReference type="SUPFAM" id="SSF46689">
    <property type="entry name" value="Homeodomain-like"/>
    <property type="match status" value="1"/>
</dbReference>
<evidence type="ECO:0000256" key="2">
    <source>
        <dbReference type="ARBA" id="ARBA00022737"/>
    </source>
</evidence>
<sequence>MVRDARVNEKGLRKGAWSEEEDGKLRAYILRYGHWNWRLLPRFAGLDRCGKSCRLRWMNYLKPGLKRGSYTKEEQDLIAKLHDELGSKWSAIAARLPGRTDNEIKNYWHTHIKTGRRKANKSGEQAGIVREEQSSEIIHCNSFWEAVARSDAYNSTSDEAQEVRRTLEKPDQVSSDMYILESSSPDSVVSAGAVNWDSDSSVEQNCSEILSGSNSSVFISCRENDESASFSESSFGFHESFWTEPFMVDTSGGQDFNLWALDVEGLFSTCLSSFDDYLQKLENNE</sequence>
<evidence type="ECO:0000256" key="7">
    <source>
        <dbReference type="ARBA" id="ARBA00057804"/>
    </source>
</evidence>
<keyword evidence="4" id="KW-0238">DNA-binding</keyword>
<comment type="subcellular location">
    <subcellularLocation>
        <location evidence="1">Nucleus</location>
    </subcellularLocation>
</comment>
<reference evidence="10" key="2">
    <citation type="journal article" date="2024" name="Plant">
        <title>Genomic evolution and insights into agronomic trait innovations of Sesamum species.</title>
        <authorList>
            <person name="Miao H."/>
            <person name="Wang L."/>
            <person name="Qu L."/>
            <person name="Liu H."/>
            <person name="Sun Y."/>
            <person name="Le M."/>
            <person name="Wang Q."/>
            <person name="Wei S."/>
            <person name="Zheng Y."/>
            <person name="Lin W."/>
            <person name="Duan Y."/>
            <person name="Cao H."/>
            <person name="Xiong S."/>
            <person name="Wang X."/>
            <person name="Wei L."/>
            <person name="Li C."/>
            <person name="Ma Q."/>
            <person name="Ju M."/>
            <person name="Zhao R."/>
            <person name="Li G."/>
            <person name="Mu C."/>
            <person name="Tian Q."/>
            <person name="Mei H."/>
            <person name="Zhang T."/>
            <person name="Gao T."/>
            <person name="Zhang H."/>
        </authorList>
    </citation>
    <scope>NUCLEOTIDE SEQUENCE</scope>
    <source>
        <strain evidence="10">3651</strain>
    </source>
</reference>
<dbReference type="PANTHER" id="PTHR47997">
    <property type="entry name" value="MYB DOMAIN PROTEIN 55"/>
    <property type="match status" value="1"/>
</dbReference>
<dbReference type="InterPro" id="IPR051953">
    <property type="entry name" value="Plant_SW-associated_TFs"/>
</dbReference>
<evidence type="ECO:0000313" key="11">
    <source>
        <dbReference type="Proteomes" id="UP001293254"/>
    </source>
</evidence>
<dbReference type="AlphaFoldDB" id="A0AAE2CN03"/>
<keyword evidence="2" id="KW-0677">Repeat</keyword>
<evidence type="ECO:0000256" key="1">
    <source>
        <dbReference type="ARBA" id="ARBA00004123"/>
    </source>
</evidence>
<comment type="function">
    <text evidence="7">Transcription factor.</text>
</comment>
<dbReference type="Gene3D" id="1.10.10.60">
    <property type="entry name" value="Homeodomain-like"/>
    <property type="match status" value="2"/>
</dbReference>
<name>A0AAE2CN03_9LAMI</name>
<dbReference type="GO" id="GO:0003677">
    <property type="term" value="F:DNA binding"/>
    <property type="evidence" value="ECO:0007669"/>
    <property type="project" value="UniProtKB-KW"/>
</dbReference>
<evidence type="ECO:0000256" key="4">
    <source>
        <dbReference type="ARBA" id="ARBA00023125"/>
    </source>
</evidence>
<comment type="caution">
    <text evidence="10">The sequence shown here is derived from an EMBL/GenBank/DDBJ whole genome shotgun (WGS) entry which is preliminary data.</text>
</comment>
<accession>A0AAE2CN03</accession>
<feature type="domain" description="Myb-like" evidence="8">
    <location>
        <begin position="62"/>
        <end position="112"/>
    </location>
</feature>
<evidence type="ECO:0000256" key="3">
    <source>
        <dbReference type="ARBA" id="ARBA00023015"/>
    </source>
</evidence>
<dbReference type="GO" id="GO:0005634">
    <property type="term" value="C:nucleus"/>
    <property type="evidence" value="ECO:0007669"/>
    <property type="project" value="UniProtKB-SubCell"/>
</dbReference>
<proteinExistence type="predicted"/>
<dbReference type="InterPro" id="IPR017930">
    <property type="entry name" value="Myb_dom"/>
</dbReference>
<evidence type="ECO:0000259" key="9">
    <source>
        <dbReference type="PROSITE" id="PS51294"/>
    </source>
</evidence>
<evidence type="ECO:0000256" key="6">
    <source>
        <dbReference type="ARBA" id="ARBA00023242"/>
    </source>
</evidence>
<protein>
    <submittedName>
        <fullName evidence="10">Transcription factor</fullName>
    </submittedName>
</protein>
<keyword evidence="3" id="KW-0805">Transcription regulation</keyword>
<evidence type="ECO:0000259" key="8">
    <source>
        <dbReference type="PROSITE" id="PS50090"/>
    </source>
</evidence>
<dbReference type="FunFam" id="1.10.10.60:FF:000001">
    <property type="entry name" value="MYB-related transcription factor"/>
    <property type="match status" value="1"/>
</dbReference>
<feature type="domain" description="HTH myb-type" evidence="9">
    <location>
        <begin position="9"/>
        <end position="61"/>
    </location>
</feature>
<organism evidence="10 11">
    <name type="scientific">Sesamum alatum</name>
    <dbReference type="NCBI Taxonomy" id="300844"/>
    <lineage>
        <taxon>Eukaryota</taxon>
        <taxon>Viridiplantae</taxon>
        <taxon>Streptophyta</taxon>
        <taxon>Embryophyta</taxon>
        <taxon>Tracheophyta</taxon>
        <taxon>Spermatophyta</taxon>
        <taxon>Magnoliopsida</taxon>
        <taxon>eudicotyledons</taxon>
        <taxon>Gunneridae</taxon>
        <taxon>Pentapetalae</taxon>
        <taxon>asterids</taxon>
        <taxon>lamiids</taxon>
        <taxon>Lamiales</taxon>
        <taxon>Pedaliaceae</taxon>
        <taxon>Sesamum</taxon>
    </lineage>
</organism>
<dbReference type="SMART" id="SM00717">
    <property type="entry name" value="SANT"/>
    <property type="match status" value="2"/>
</dbReference>
<dbReference type="InterPro" id="IPR001005">
    <property type="entry name" value="SANT/Myb"/>
</dbReference>
<feature type="domain" description="HTH myb-type" evidence="9">
    <location>
        <begin position="62"/>
        <end position="116"/>
    </location>
</feature>
<evidence type="ECO:0000313" key="10">
    <source>
        <dbReference type="EMBL" id="KAK4427864.1"/>
    </source>
</evidence>
<gene>
    <name evidence="10" type="ORF">Salat_1555400</name>
</gene>
<keyword evidence="5" id="KW-0804">Transcription</keyword>
<dbReference type="PROSITE" id="PS51294">
    <property type="entry name" value="HTH_MYB"/>
    <property type="match status" value="2"/>
</dbReference>
<keyword evidence="6" id="KW-0539">Nucleus</keyword>
<evidence type="ECO:0000256" key="5">
    <source>
        <dbReference type="ARBA" id="ARBA00023163"/>
    </source>
</evidence>
<keyword evidence="11" id="KW-1185">Reference proteome</keyword>
<dbReference type="PROSITE" id="PS50090">
    <property type="entry name" value="MYB_LIKE"/>
    <property type="match status" value="2"/>
</dbReference>